<protein>
    <submittedName>
        <fullName evidence="1">Uncharacterized protein</fullName>
    </submittedName>
</protein>
<organism evidence="1 2">
    <name type="scientific">Pluteus cervinus</name>
    <dbReference type="NCBI Taxonomy" id="181527"/>
    <lineage>
        <taxon>Eukaryota</taxon>
        <taxon>Fungi</taxon>
        <taxon>Dikarya</taxon>
        <taxon>Basidiomycota</taxon>
        <taxon>Agaricomycotina</taxon>
        <taxon>Agaricomycetes</taxon>
        <taxon>Agaricomycetidae</taxon>
        <taxon>Agaricales</taxon>
        <taxon>Pluteineae</taxon>
        <taxon>Pluteaceae</taxon>
        <taxon>Pluteus</taxon>
    </lineage>
</organism>
<dbReference type="EMBL" id="ML208827">
    <property type="protein sequence ID" value="TFK60127.1"/>
    <property type="molecule type" value="Genomic_DNA"/>
</dbReference>
<keyword evidence="2" id="KW-1185">Reference proteome</keyword>
<reference evidence="1 2" key="1">
    <citation type="journal article" date="2019" name="Nat. Ecol. Evol.">
        <title>Megaphylogeny resolves global patterns of mushroom evolution.</title>
        <authorList>
            <person name="Varga T."/>
            <person name="Krizsan K."/>
            <person name="Foldi C."/>
            <person name="Dima B."/>
            <person name="Sanchez-Garcia M."/>
            <person name="Sanchez-Ramirez S."/>
            <person name="Szollosi G.J."/>
            <person name="Szarkandi J.G."/>
            <person name="Papp V."/>
            <person name="Albert L."/>
            <person name="Andreopoulos W."/>
            <person name="Angelini C."/>
            <person name="Antonin V."/>
            <person name="Barry K.W."/>
            <person name="Bougher N.L."/>
            <person name="Buchanan P."/>
            <person name="Buyck B."/>
            <person name="Bense V."/>
            <person name="Catcheside P."/>
            <person name="Chovatia M."/>
            <person name="Cooper J."/>
            <person name="Damon W."/>
            <person name="Desjardin D."/>
            <person name="Finy P."/>
            <person name="Geml J."/>
            <person name="Haridas S."/>
            <person name="Hughes K."/>
            <person name="Justo A."/>
            <person name="Karasinski D."/>
            <person name="Kautmanova I."/>
            <person name="Kiss B."/>
            <person name="Kocsube S."/>
            <person name="Kotiranta H."/>
            <person name="LaButti K.M."/>
            <person name="Lechner B.E."/>
            <person name="Liimatainen K."/>
            <person name="Lipzen A."/>
            <person name="Lukacs Z."/>
            <person name="Mihaltcheva S."/>
            <person name="Morgado L.N."/>
            <person name="Niskanen T."/>
            <person name="Noordeloos M.E."/>
            <person name="Ohm R.A."/>
            <person name="Ortiz-Santana B."/>
            <person name="Ovrebo C."/>
            <person name="Racz N."/>
            <person name="Riley R."/>
            <person name="Savchenko A."/>
            <person name="Shiryaev A."/>
            <person name="Soop K."/>
            <person name="Spirin V."/>
            <person name="Szebenyi C."/>
            <person name="Tomsovsky M."/>
            <person name="Tulloss R.E."/>
            <person name="Uehling J."/>
            <person name="Grigoriev I.V."/>
            <person name="Vagvolgyi C."/>
            <person name="Papp T."/>
            <person name="Martin F.M."/>
            <person name="Miettinen O."/>
            <person name="Hibbett D.S."/>
            <person name="Nagy L.G."/>
        </authorList>
    </citation>
    <scope>NUCLEOTIDE SEQUENCE [LARGE SCALE GENOMIC DNA]</scope>
    <source>
        <strain evidence="1 2">NL-1719</strain>
    </source>
</reference>
<dbReference type="Proteomes" id="UP000308600">
    <property type="component" value="Unassembled WGS sequence"/>
</dbReference>
<sequence length="177" mass="20019">MTRAVVRLGEVQCDASHVRWSAREHRRGLRYAGNEKSGPLTRVNGSQPTETRIVTGEDRDVGGHDSAPRRQDGGGCQDFVTADRGGHNILIALVEVLSGHCLWSSLRENKRNDKKKLTGNTSGPEWTMFDSKEKRTAQADRPSHSRGIWERSWKEEETEDEAEERKDLRRKGKKNGK</sequence>
<name>A0ACD3A5M5_9AGAR</name>
<evidence type="ECO:0000313" key="1">
    <source>
        <dbReference type="EMBL" id="TFK60127.1"/>
    </source>
</evidence>
<accession>A0ACD3A5M5</accession>
<evidence type="ECO:0000313" key="2">
    <source>
        <dbReference type="Proteomes" id="UP000308600"/>
    </source>
</evidence>
<proteinExistence type="predicted"/>
<gene>
    <name evidence="1" type="ORF">BDN72DRAFT_864606</name>
</gene>